<accession>A0A8I1JL82</accession>
<organism evidence="1 2">
    <name type="scientific">Pseudomonas putida</name>
    <name type="common">Arthrobacter siderocapsulatus</name>
    <dbReference type="NCBI Taxonomy" id="303"/>
    <lineage>
        <taxon>Bacteria</taxon>
        <taxon>Pseudomonadati</taxon>
        <taxon>Pseudomonadota</taxon>
        <taxon>Gammaproteobacteria</taxon>
        <taxon>Pseudomonadales</taxon>
        <taxon>Pseudomonadaceae</taxon>
        <taxon>Pseudomonas</taxon>
    </lineage>
</organism>
<dbReference type="RefSeq" id="WP_198747745.1">
    <property type="nucleotide sequence ID" value="NZ_JAEHTE010000023.1"/>
</dbReference>
<comment type="caution">
    <text evidence="1">The sequence shown here is derived from an EMBL/GenBank/DDBJ whole genome shotgun (WGS) entry which is preliminary data.</text>
</comment>
<reference evidence="1" key="1">
    <citation type="submission" date="2020-12" db="EMBL/GenBank/DDBJ databases">
        <title>Enhanced detection system for hospital associated transmission using whole genome sequencing surveillance.</title>
        <authorList>
            <person name="Harrison L.H."/>
            <person name="Van Tyne D."/>
            <person name="Marsh J.W."/>
            <person name="Griffith M.P."/>
            <person name="Snyder D.J."/>
            <person name="Cooper V.S."/>
            <person name="Mustapha M."/>
        </authorList>
    </citation>
    <scope>NUCLEOTIDE SEQUENCE</scope>
    <source>
        <strain evidence="1">PSB00042</strain>
    </source>
</reference>
<dbReference type="AlphaFoldDB" id="A0A8I1JL82"/>
<name>A0A8I1JL82_PSEPU</name>
<gene>
    <name evidence="1" type="ORF">JEU22_18075</name>
</gene>
<evidence type="ECO:0000313" key="2">
    <source>
        <dbReference type="Proteomes" id="UP000637061"/>
    </source>
</evidence>
<sequence length="94" mass="10235">MSFDCMPGDFTRQESFEKVFYGEGGNVITASFDPPPGEDFVTLLVGSGPINQELDLVKMLAQIGLVQDGQSAQEILNLKAEIEGLERQLEQKAG</sequence>
<dbReference type="EMBL" id="JAEHTE010000023">
    <property type="protein sequence ID" value="MBI6885818.1"/>
    <property type="molecule type" value="Genomic_DNA"/>
</dbReference>
<evidence type="ECO:0000313" key="1">
    <source>
        <dbReference type="EMBL" id="MBI6885818.1"/>
    </source>
</evidence>
<proteinExistence type="predicted"/>
<dbReference type="Proteomes" id="UP000637061">
    <property type="component" value="Unassembled WGS sequence"/>
</dbReference>
<protein>
    <submittedName>
        <fullName evidence="1">Uncharacterized protein</fullName>
    </submittedName>
</protein>